<dbReference type="SUPFAM" id="SSF111369">
    <property type="entry name" value="HlyD-like secretion proteins"/>
    <property type="match status" value="1"/>
</dbReference>
<proteinExistence type="predicted"/>
<dbReference type="PANTHER" id="PTHR30469:SF15">
    <property type="entry name" value="HLYD FAMILY OF SECRETION PROTEINS"/>
    <property type="match status" value="1"/>
</dbReference>
<dbReference type="Gene3D" id="2.40.50.100">
    <property type="match status" value="1"/>
</dbReference>
<dbReference type="Gene3D" id="1.10.287.470">
    <property type="entry name" value="Helix hairpin bin"/>
    <property type="match status" value="1"/>
</dbReference>
<dbReference type="EMBL" id="CP089982">
    <property type="protein sequence ID" value="WXA94739.1"/>
    <property type="molecule type" value="Genomic_DNA"/>
</dbReference>
<evidence type="ECO:0000313" key="3">
    <source>
        <dbReference type="Proteomes" id="UP001379533"/>
    </source>
</evidence>
<sequence length="312" mass="32758">MKALRTLGTSLLVTLAGYTVPKYGWPIVLEQARAQMDAAHREPEAPPDPGAKQKVIDPWTGVLLAPAVELTARLDARLAKVYVRVGDTVHEGDVLAELDTTVQQHEIAAAEAAVRASRAEAWQASVSLAQARDRQARRGAVVKYGNTELPIVSAEELAGSRFDSLAASSRVSSAAASADERQARLGQLRALVDQATVRAPFDGAIATRYFEPGAIVRSGMSLVRLVGSGGLRVRFAVPEAEGTSVSMASKVVLECNGRTLHATVDRIAPEVESSSGTVFVEAAVAAQESEHDALAGRVVAVRAAPALGEAAP</sequence>
<evidence type="ECO:0000259" key="1">
    <source>
        <dbReference type="Pfam" id="PF25917"/>
    </source>
</evidence>
<reference evidence="2 3" key="1">
    <citation type="submission" date="2021-12" db="EMBL/GenBank/DDBJ databases">
        <title>Discovery of the Pendulisporaceae a myxobacterial family with distinct sporulation behavior and unique specialized metabolism.</title>
        <authorList>
            <person name="Garcia R."/>
            <person name="Popoff A."/>
            <person name="Bader C.D."/>
            <person name="Loehr J."/>
            <person name="Walesch S."/>
            <person name="Walt C."/>
            <person name="Boldt J."/>
            <person name="Bunk B."/>
            <person name="Haeckl F.J.F.P.J."/>
            <person name="Gunesch A.P."/>
            <person name="Birkelbach J."/>
            <person name="Nuebel U."/>
            <person name="Pietschmann T."/>
            <person name="Bach T."/>
            <person name="Mueller R."/>
        </authorList>
    </citation>
    <scope>NUCLEOTIDE SEQUENCE [LARGE SCALE GENOMIC DNA]</scope>
    <source>
        <strain evidence="2 3">MSr12523</strain>
    </source>
</reference>
<dbReference type="Gene3D" id="2.40.30.170">
    <property type="match status" value="1"/>
</dbReference>
<dbReference type="PANTHER" id="PTHR30469">
    <property type="entry name" value="MULTIDRUG RESISTANCE PROTEIN MDTA"/>
    <property type="match status" value="1"/>
</dbReference>
<dbReference type="RefSeq" id="WP_394845350.1">
    <property type="nucleotide sequence ID" value="NZ_CP089982.1"/>
</dbReference>
<keyword evidence="3" id="KW-1185">Reference proteome</keyword>
<accession>A0ABZ2K7W4</accession>
<dbReference type="Pfam" id="PF25917">
    <property type="entry name" value="BSH_RND"/>
    <property type="match status" value="1"/>
</dbReference>
<protein>
    <submittedName>
        <fullName evidence="2">HlyD family efflux transporter periplasmic adaptor subunit</fullName>
    </submittedName>
</protein>
<feature type="domain" description="Multidrug resistance protein MdtA-like barrel-sandwich hybrid" evidence="1">
    <location>
        <begin position="68"/>
        <end position="221"/>
    </location>
</feature>
<organism evidence="2 3">
    <name type="scientific">Pendulispora brunnea</name>
    <dbReference type="NCBI Taxonomy" id="2905690"/>
    <lineage>
        <taxon>Bacteria</taxon>
        <taxon>Pseudomonadati</taxon>
        <taxon>Myxococcota</taxon>
        <taxon>Myxococcia</taxon>
        <taxon>Myxococcales</taxon>
        <taxon>Sorangiineae</taxon>
        <taxon>Pendulisporaceae</taxon>
        <taxon>Pendulispora</taxon>
    </lineage>
</organism>
<gene>
    <name evidence="2" type="ORF">LZC95_51010</name>
</gene>
<dbReference type="Proteomes" id="UP001379533">
    <property type="component" value="Chromosome"/>
</dbReference>
<dbReference type="InterPro" id="IPR058625">
    <property type="entry name" value="MdtA-like_BSH"/>
</dbReference>
<evidence type="ECO:0000313" key="2">
    <source>
        <dbReference type="EMBL" id="WXA94739.1"/>
    </source>
</evidence>
<name>A0ABZ2K7W4_9BACT</name>